<dbReference type="PANTHER" id="PTHR46558:SF11">
    <property type="entry name" value="HTH-TYPE TRANSCRIPTIONAL REGULATOR XRE"/>
    <property type="match status" value="1"/>
</dbReference>
<protein>
    <submittedName>
        <fullName evidence="4">Transcriptional regulator</fullName>
    </submittedName>
</protein>
<organism evidence="4 5">
    <name type="scientific">Lactococcus lactis subsp. lactis</name>
    <name type="common">Streptococcus lactis</name>
    <dbReference type="NCBI Taxonomy" id="1360"/>
    <lineage>
        <taxon>Bacteria</taxon>
        <taxon>Bacillati</taxon>
        <taxon>Bacillota</taxon>
        <taxon>Bacilli</taxon>
        <taxon>Lactobacillales</taxon>
        <taxon>Streptococcaceae</taxon>
        <taxon>Lactococcus</taxon>
    </lineage>
</organism>
<dbReference type="SMART" id="SM00530">
    <property type="entry name" value="HTH_XRE"/>
    <property type="match status" value="1"/>
</dbReference>
<gene>
    <name evidence="4" type="ORF">KF282_2341</name>
</gene>
<dbReference type="AlphaFoldDB" id="A0A0V8CM52"/>
<feature type="region of interest" description="Disordered" evidence="2">
    <location>
        <begin position="64"/>
        <end position="83"/>
    </location>
</feature>
<dbReference type="Proteomes" id="UP000053058">
    <property type="component" value="Unassembled WGS sequence"/>
</dbReference>
<dbReference type="CDD" id="cd00093">
    <property type="entry name" value="HTH_XRE"/>
    <property type="match status" value="1"/>
</dbReference>
<dbReference type="SUPFAM" id="SSF47413">
    <property type="entry name" value="lambda repressor-like DNA-binding domains"/>
    <property type="match status" value="1"/>
</dbReference>
<dbReference type="InterPro" id="IPR001387">
    <property type="entry name" value="Cro/C1-type_HTH"/>
</dbReference>
<dbReference type="GO" id="GO:0003677">
    <property type="term" value="F:DNA binding"/>
    <property type="evidence" value="ECO:0007669"/>
    <property type="project" value="UniProtKB-KW"/>
</dbReference>
<evidence type="ECO:0000256" key="2">
    <source>
        <dbReference type="SAM" id="MobiDB-lite"/>
    </source>
</evidence>
<accession>A0A0V8CM52</accession>
<name>A0A0V8CM52_LACLL</name>
<dbReference type="InterPro" id="IPR010982">
    <property type="entry name" value="Lambda_DNA-bd_dom_sf"/>
</dbReference>
<comment type="caution">
    <text evidence="4">The sequence shown here is derived from an EMBL/GenBank/DDBJ whole genome shotgun (WGS) entry which is preliminary data.</text>
</comment>
<feature type="compositionally biased region" description="Polar residues" evidence="2">
    <location>
        <begin position="72"/>
        <end position="83"/>
    </location>
</feature>
<feature type="domain" description="HTH cro/C1-type" evidence="3">
    <location>
        <begin position="7"/>
        <end position="61"/>
    </location>
</feature>
<dbReference type="EMBL" id="LKLN01000081">
    <property type="protein sequence ID" value="KSU02430.1"/>
    <property type="molecule type" value="Genomic_DNA"/>
</dbReference>
<dbReference type="PROSITE" id="PS50943">
    <property type="entry name" value="HTH_CROC1"/>
    <property type="match status" value="1"/>
</dbReference>
<evidence type="ECO:0000259" key="3">
    <source>
        <dbReference type="PROSITE" id="PS50943"/>
    </source>
</evidence>
<dbReference type="Gene3D" id="1.10.260.40">
    <property type="entry name" value="lambda repressor-like DNA-binding domains"/>
    <property type="match status" value="1"/>
</dbReference>
<keyword evidence="1" id="KW-0238">DNA-binding</keyword>
<dbReference type="Pfam" id="PF13443">
    <property type="entry name" value="HTH_26"/>
    <property type="match status" value="1"/>
</dbReference>
<reference evidence="5" key="1">
    <citation type="submission" date="2015-10" db="EMBL/GenBank/DDBJ databases">
        <title>Draft Genome Sequences of 11 Lactococcus lactis subspecies cremoris strains.</title>
        <authorList>
            <person name="Wels M."/>
            <person name="Backus L."/>
            <person name="Boekhorst J."/>
            <person name="Dijkstra A."/>
            <person name="Beerthuizen M."/>
            <person name="Kelly W."/>
            <person name="Siezen R."/>
            <person name="Bachmann H."/>
            <person name="Van Hijum S."/>
        </authorList>
    </citation>
    <scope>NUCLEOTIDE SEQUENCE [LARGE SCALE GENOMIC DNA]</scope>
    <source>
        <strain evidence="5">KF282</strain>
    </source>
</reference>
<dbReference type="PANTHER" id="PTHR46558">
    <property type="entry name" value="TRACRIPTIONAL REGULATORY PROTEIN-RELATED-RELATED"/>
    <property type="match status" value="1"/>
</dbReference>
<dbReference type="PATRIC" id="fig|1360.105.peg.1456"/>
<evidence type="ECO:0000313" key="5">
    <source>
        <dbReference type="Proteomes" id="UP000053058"/>
    </source>
</evidence>
<dbReference type="RefSeq" id="WP_058220124.1">
    <property type="nucleotide sequence ID" value="NZ_LKLN01000081.1"/>
</dbReference>
<evidence type="ECO:0000256" key="1">
    <source>
        <dbReference type="ARBA" id="ARBA00023125"/>
    </source>
</evidence>
<proteinExistence type="predicted"/>
<sequence>MTTFERIKKLADNQKISLKDLALKLGFSENYFYNMKNAKSSPSSEVLTKVADYFGVTVDSLLGREKDDESQTPEFSTLQRRARNLSQADQRRLLKIMDLTFTDIDNGELDEDDTEDF</sequence>
<evidence type="ECO:0000313" key="4">
    <source>
        <dbReference type="EMBL" id="KSU02430.1"/>
    </source>
</evidence>